<reference evidence="1" key="1">
    <citation type="submission" date="2022-04" db="EMBL/GenBank/DDBJ databases">
        <title>Jade perch genome.</title>
        <authorList>
            <person name="Chao B."/>
        </authorList>
    </citation>
    <scope>NUCLEOTIDE SEQUENCE</scope>
    <source>
        <strain evidence="1">CB-2022</strain>
    </source>
</reference>
<accession>A0ACB8XC72</accession>
<evidence type="ECO:0000313" key="2">
    <source>
        <dbReference type="Proteomes" id="UP000831701"/>
    </source>
</evidence>
<protein>
    <submittedName>
        <fullName evidence="1">Uncharacterized protein</fullName>
    </submittedName>
</protein>
<dbReference type="EMBL" id="CM041532">
    <property type="protein sequence ID" value="KAI3376418.1"/>
    <property type="molecule type" value="Genomic_DNA"/>
</dbReference>
<keyword evidence="2" id="KW-1185">Reference proteome</keyword>
<gene>
    <name evidence="1" type="ORF">L3Q82_016439</name>
</gene>
<sequence length="92" mass="10426">PEHRGPITVGNNSSMASEMPACFYDDDAFKYHAYTFSYLLLFPVAFVCNIGALAVFFLQKNRRLRLLRGHDEPRPIRQQLLPHPPAAIGLLL</sequence>
<proteinExistence type="predicted"/>
<evidence type="ECO:0000313" key="1">
    <source>
        <dbReference type="EMBL" id="KAI3376418.1"/>
    </source>
</evidence>
<organism evidence="1 2">
    <name type="scientific">Scortum barcoo</name>
    <name type="common">barcoo grunter</name>
    <dbReference type="NCBI Taxonomy" id="214431"/>
    <lineage>
        <taxon>Eukaryota</taxon>
        <taxon>Metazoa</taxon>
        <taxon>Chordata</taxon>
        <taxon>Craniata</taxon>
        <taxon>Vertebrata</taxon>
        <taxon>Euteleostomi</taxon>
        <taxon>Actinopterygii</taxon>
        <taxon>Neopterygii</taxon>
        <taxon>Teleostei</taxon>
        <taxon>Neoteleostei</taxon>
        <taxon>Acanthomorphata</taxon>
        <taxon>Eupercaria</taxon>
        <taxon>Centrarchiformes</taxon>
        <taxon>Terapontoidei</taxon>
        <taxon>Terapontidae</taxon>
        <taxon>Scortum</taxon>
    </lineage>
</organism>
<dbReference type="Proteomes" id="UP000831701">
    <property type="component" value="Chromosome 2"/>
</dbReference>
<feature type="non-terminal residue" evidence="1">
    <location>
        <position position="1"/>
    </location>
</feature>
<name>A0ACB8XC72_9TELE</name>
<comment type="caution">
    <text evidence="1">The sequence shown here is derived from an EMBL/GenBank/DDBJ whole genome shotgun (WGS) entry which is preliminary data.</text>
</comment>